<organism evidence="2 3">
    <name type="scientific">Marinobacter nanhaiticus D15-8W</name>
    <dbReference type="NCBI Taxonomy" id="626887"/>
    <lineage>
        <taxon>Bacteria</taxon>
        <taxon>Pseudomonadati</taxon>
        <taxon>Pseudomonadota</taxon>
        <taxon>Gammaproteobacteria</taxon>
        <taxon>Pseudomonadales</taxon>
        <taxon>Marinobacteraceae</taxon>
        <taxon>Marinobacter</taxon>
    </lineage>
</organism>
<gene>
    <name evidence="2" type="ORF">J057_24625</name>
</gene>
<proteinExistence type="predicted"/>
<dbReference type="STRING" id="626887.J057_21910"/>
<comment type="caution">
    <text evidence="2">The sequence shown here is derived from an EMBL/GenBank/DDBJ whole genome shotgun (WGS) entry which is preliminary data.</text>
</comment>
<dbReference type="Proteomes" id="UP000013165">
    <property type="component" value="Unassembled WGS sequence"/>
</dbReference>
<keyword evidence="3" id="KW-1185">Reference proteome</keyword>
<feature type="signal peptide" evidence="1">
    <location>
        <begin position="1"/>
        <end position="28"/>
    </location>
</feature>
<keyword evidence="1" id="KW-0732">Signal</keyword>
<dbReference type="Pfam" id="PF02643">
    <property type="entry name" value="DUF192"/>
    <property type="match status" value="1"/>
</dbReference>
<evidence type="ECO:0000313" key="2">
    <source>
        <dbReference type="EMBL" id="RDW95425.1"/>
    </source>
</evidence>
<dbReference type="PANTHER" id="PTHR37953">
    <property type="entry name" value="UPF0127 PROTEIN MJ1496"/>
    <property type="match status" value="1"/>
</dbReference>
<reference evidence="2 3" key="1">
    <citation type="journal article" date="2013" name="Genome Announc.">
        <title>Genome Sequence of the Polycyclic Aromatic Hydrocarbon-Degrading Bacterium Strain Marinobacter nanhaiticus D15-8WT.</title>
        <authorList>
            <person name="Cui Z."/>
            <person name="Gao W."/>
            <person name="Li Q."/>
            <person name="Xu G."/>
            <person name="Zheng L."/>
        </authorList>
    </citation>
    <scope>NUCLEOTIDE SEQUENCE [LARGE SCALE GENOMIC DNA]</scope>
    <source>
        <strain evidence="2 3">D15-8W</strain>
    </source>
</reference>
<dbReference type="OrthoDB" id="5526466at2"/>
<feature type="chain" id="PRO_5016920100" evidence="1">
    <location>
        <begin position="29"/>
        <end position="175"/>
    </location>
</feature>
<dbReference type="PANTHER" id="PTHR37953:SF1">
    <property type="entry name" value="UPF0127 PROTEIN MJ1496"/>
    <property type="match status" value="1"/>
</dbReference>
<sequence>MACSSMSRVSPSRLVLTGALLALSACHATGENRVRLDTVDLCAKTVSETFPIVAEKAVTSSQRRNGLMGRESIGENEGMLFVYQETRPPEANFWMYRTLIPLDIAYTGRDGEIRAIREMQPCASEDATQCPRYPAGVEYQLALEMPQGFFRQRGIGVGDRIMRLDTEGACNLPPV</sequence>
<dbReference type="RefSeq" id="WP_085988672.1">
    <property type="nucleotide sequence ID" value="NZ_AP028878.1"/>
</dbReference>
<protein>
    <submittedName>
        <fullName evidence="2">DUF192 domain-containing protein</fullName>
    </submittedName>
</protein>
<evidence type="ECO:0000313" key="3">
    <source>
        <dbReference type="Proteomes" id="UP000013165"/>
    </source>
</evidence>
<dbReference type="InterPro" id="IPR003795">
    <property type="entry name" value="DUF192"/>
</dbReference>
<accession>A0A371CGA1</accession>
<evidence type="ECO:0000256" key="1">
    <source>
        <dbReference type="SAM" id="SignalP"/>
    </source>
</evidence>
<name>A0A371CGA1_9GAMM</name>
<dbReference type="Gene3D" id="2.60.120.1140">
    <property type="entry name" value="Protein of unknown function DUF192"/>
    <property type="match status" value="1"/>
</dbReference>
<dbReference type="InterPro" id="IPR038695">
    <property type="entry name" value="Saro_0823-like_sf"/>
</dbReference>
<dbReference type="EMBL" id="APLQ01000014">
    <property type="protein sequence ID" value="RDW95425.1"/>
    <property type="molecule type" value="Genomic_DNA"/>
</dbReference>
<dbReference type="AlphaFoldDB" id="A0A371CGA1"/>